<protein>
    <recommendedName>
        <fullName evidence="1">F-box domain-containing protein</fullName>
    </recommendedName>
</protein>
<proteinExistence type="predicted"/>
<accession>A0ABR3GSX4</accession>
<gene>
    <name evidence="2" type="ORF">Q9L58_001933</name>
</gene>
<reference evidence="2 3" key="1">
    <citation type="submission" date="2024-02" db="EMBL/GenBank/DDBJ databases">
        <title>Discinaceae phylogenomics.</title>
        <authorList>
            <person name="Dirks A.C."/>
            <person name="James T.Y."/>
        </authorList>
    </citation>
    <scope>NUCLEOTIDE SEQUENCE [LARGE SCALE GENOMIC DNA]</scope>
    <source>
        <strain evidence="2 3">ACD0624</strain>
    </source>
</reference>
<dbReference type="Pfam" id="PF12937">
    <property type="entry name" value="F-box-like"/>
    <property type="match status" value="1"/>
</dbReference>
<dbReference type="Gene3D" id="1.20.1280.50">
    <property type="match status" value="1"/>
</dbReference>
<dbReference type="SUPFAM" id="SSF81383">
    <property type="entry name" value="F-box domain"/>
    <property type="match status" value="1"/>
</dbReference>
<evidence type="ECO:0000313" key="3">
    <source>
        <dbReference type="Proteomes" id="UP001447188"/>
    </source>
</evidence>
<dbReference type="EMBL" id="JBBBZM010000015">
    <property type="protein sequence ID" value="KAL0639051.1"/>
    <property type="molecule type" value="Genomic_DNA"/>
</dbReference>
<feature type="domain" description="F-box" evidence="1">
    <location>
        <begin position="1"/>
        <end position="50"/>
    </location>
</feature>
<dbReference type="InterPro" id="IPR036047">
    <property type="entry name" value="F-box-like_dom_sf"/>
</dbReference>
<dbReference type="PROSITE" id="PS50181">
    <property type="entry name" value="FBOX"/>
    <property type="match status" value="1"/>
</dbReference>
<dbReference type="SMART" id="SM00256">
    <property type="entry name" value="FBOX"/>
    <property type="match status" value="1"/>
</dbReference>
<dbReference type="InterPro" id="IPR001810">
    <property type="entry name" value="F-box_dom"/>
</dbReference>
<dbReference type="Proteomes" id="UP001447188">
    <property type="component" value="Unassembled WGS sequence"/>
</dbReference>
<evidence type="ECO:0000259" key="1">
    <source>
        <dbReference type="PROSITE" id="PS50181"/>
    </source>
</evidence>
<comment type="caution">
    <text evidence="2">The sequence shown here is derived from an EMBL/GenBank/DDBJ whole genome shotgun (WGS) entry which is preliminary data.</text>
</comment>
<keyword evidence="3" id="KW-1185">Reference proteome</keyword>
<organism evidence="2 3">
    <name type="scientific">Discina gigas</name>
    <dbReference type="NCBI Taxonomy" id="1032678"/>
    <lineage>
        <taxon>Eukaryota</taxon>
        <taxon>Fungi</taxon>
        <taxon>Dikarya</taxon>
        <taxon>Ascomycota</taxon>
        <taxon>Pezizomycotina</taxon>
        <taxon>Pezizomycetes</taxon>
        <taxon>Pezizales</taxon>
        <taxon>Discinaceae</taxon>
        <taxon>Discina</taxon>
    </lineage>
</organism>
<sequence length="408" mass="45670">MALLDDLPNELLRKIFSYLGCEDLVCISMVSRHLNATADPCIYRSPWVTYAALCKFLRTILSRPMLANYVRSVSLHPSNSATLRFLPVYPILNTTADTFGLEDRLDLKGGQIILLLHILPRLESFAITSSELDISGDFLDRYKFQPATTLPIGLKSLRNIGCHQFLSDDMSPHTLLTILLLPSIHTVEIWGFEKWDTDDLYQFEGTSMVKDLQFRQGNVDAPTLARILKIPIALERFAYGHSFPSSHMWFDAPEIGKILGTHRATLQLIDICFDRDSTGFGGAGLEFSPGFGGGGSAVQGVIGSLREWPVLVELHCDLTLLLGVKPKAAVSRLVDVLPVALQEFGIRGDRFWKEKEIADEVKHMLDMREAYGLHSLKVLRVAEYMRELRDLLKAPCEAAGIYLGSFQE</sequence>
<evidence type="ECO:0000313" key="2">
    <source>
        <dbReference type="EMBL" id="KAL0639051.1"/>
    </source>
</evidence>
<name>A0ABR3GSX4_9PEZI</name>